<sequence length="260" mass="28904">MTRAMDATTTMDAETLTARAVTMTANRSTRDEDVEAIVRRAMEHPGVILYGDILRAYGERANAREAMTNTLETFAHGNLEAHESRERGSVLELTEGERLKLRRLTTCSMCATGDGKIAYDRMMRELKFESVKELEQFIIDECLSTGIVRGKLDPKNGCFLPQGATTRDVPASALDELQLGVSRWLEISESMLVSLNERVKYIKSESAKLANREDEVSASIEETKKALKAEQDTNAQGDTSTIDMDDDGQEGTSTGVKRRR</sequence>
<feature type="compositionally biased region" description="Polar residues" evidence="2">
    <location>
        <begin position="232"/>
        <end position="242"/>
    </location>
</feature>
<dbReference type="PANTHER" id="PTHR15350">
    <property type="entry name" value="COP9 SIGNALOSOME COMPLEX SUBUNIT 7/DENDRITIC CELL PROTEIN GA17"/>
    <property type="match status" value="1"/>
</dbReference>
<protein>
    <submittedName>
        <fullName evidence="3">COP9 signalosome, subunit CSN7</fullName>
    </submittedName>
</protein>
<feature type="region of interest" description="Disordered" evidence="2">
    <location>
        <begin position="212"/>
        <end position="260"/>
    </location>
</feature>
<accession>A0A1Y5I9L1</accession>
<evidence type="ECO:0000313" key="3">
    <source>
        <dbReference type="EMBL" id="OUS46259.1"/>
    </source>
</evidence>
<dbReference type="InterPro" id="IPR045237">
    <property type="entry name" value="COPS7/eIF3m"/>
</dbReference>
<dbReference type="AlphaFoldDB" id="A0A1Y5I9L1"/>
<proteinExistence type="predicted"/>
<dbReference type="Proteomes" id="UP000195557">
    <property type="component" value="Unassembled WGS sequence"/>
</dbReference>
<dbReference type="eggNOG" id="KOG3250">
    <property type="taxonomic scope" value="Eukaryota"/>
</dbReference>
<feature type="compositionally biased region" description="Basic and acidic residues" evidence="2">
    <location>
        <begin position="212"/>
        <end position="231"/>
    </location>
</feature>
<feature type="compositionally biased region" description="Polar residues" evidence="2">
    <location>
        <begin position="250"/>
        <end position="260"/>
    </location>
</feature>
<name>A0A1Y5I9L1_OSTTA</name>
<reference evidence="3" key="1">
    <citation type="submission" date="2017-04" db="EMBL/GenBank/DDBJ databases">
        <title>Population genomics of picophytoplankton unveils novel chromosome hypervariability.</title>
        <authorList>
            <consortium name="DOE Joint Genome Institute"/>
            <person name="Blanc-Mathieu R."/>
            <person name="Krasovec M."/>
            <person name="Hebrard M."/>
            <person name="Yau S."/>
            <person name="Desgranges E."/>
            <person name="Martin J."/>
            <person name="Schackwitz W."/>
            <person name="Kuo A."/>
            <person name="Salin G."/>
            <person name="Donnadieu C."/>
            <person name="Desdevises Y."/>
            <person name="Sanchez-Ferandin S."/>
            <person name="Moreau H."/>
            <person name="Rivals E."/>
            <person name="Grigoriev I.V."/>
            <person name="Grimsley N."/>
            <person name="Eyre-Walker A."/>
            <person name="Piganeau G."/>
        </authorList>
    </citation>
    <scope>NUCLEOTIDE SEQUENCE [LARGE SCALE GENOMIC DNA]</scope>
    <source>
        <strain evidence="3">RCC 1115</strain>
    </source>
</reference>
<evidence type="ECO:0000256" key="2">
    <source>
        <dbReference type="SAM" id="MobiDB-lite"/>
    </source>
</evidence>
<evidence type="ECO:0000256" key="1">
    <source>
        <dbReference type="ARBA" id="ARBA00022790"/>
    </source>
</evidence>
<organism evidence="3">
    <name type="scientific">Ostreococcus tauri</name>
    <name type="common">Marine green alga</name>
    <dbReference type="NCBI Taxonomy" id="70448"/>
    <lineage>
        <taxon>Eukaryota</taxon>
        <taxon>Viridiplantae</taxon>
        <taxon>Chlorophyta</taxon>
        <taxon>Mamiellophyceae</taxon>
        <taxon>Mamiellales</taxon>
        <taxon>Bathycoccaceae</taxon>
        <taxon>Ostreococcus</taxon>
    </lineage>
</organism>
<dbReference type="GO" id="GO:0008180">
    <property type="term" value="C:COP9 signalosome"/>
    <property type="evidence" value="ECO:0007669"/>
    <property type="project" value="UniProtKB-KW"/>
</dbReference>
<gene>
    <name evidence="3" type="ORF">BE221DRAFT_192250</name>
</gene>
<dbReference type="EMBL" id="KZ155784">
    <property type="protein sequence ID" value="OUS46259.1"/>
    <property type="molecule type" value="Genomic_DNA"/>
</dbReference>
<keyword evidence="1" id="KW-0736">Signalosome</keyword>
<dbReference type="PANTHER" id="PTHR15350:SF5">
    <property type="entry name" value="COP9 SIGNALOSOME COMPLEX SUBUNIT 7"/>
    <property type="match status" value="1"/>
</dbReference>